<sequence>MSSTGKSQLTALNTPFRGCTAHMLFVGDTSVCSTVGNALGCHLDHDMLIAYRERELLDCRCRATPPTVRDWTTSVVEHHLQVIARALLLQWYETKSQVSKGLCPLFDTVSPTGIDPVDAAPLPSAQHTGYATLPFCLHAPFPLDDV</sequence>
<comment type="caution">
    <text evidence="1">The sequence shown here is derived from an EMBL/GenBank/DDBJ whole genome shotgun (WGS) entry which is preliminary data.</text>
</comment>
<dbReference type="HOGENOM" id="CLU_1778848_0_0_1"/>
<dbReference type="AlphaFoldDB" id="I2FSW5"/>
<accession>I2FSW5</accession>
<dbReference type="EMBL" id="CAGI01000150">
    <property type="protein sequence ID" value="CCF50008.1"/>
    <property type="molecule type" value="Genomic_DNA"/>
</dbReference>
<reference evidence="1 2" key="1">
    <citation type="journal article" date="2012" name="Plant Cell">
        <title>Genome comparison of barley and maize smut fungi reveals targeted loss of RNA silencing components and species-specific presence of transposable elements.</title>
        <authorList>
            <person name="Laurie J.D."/>
            <person name="Ali S."/>
            <person name="Linning R."/>
            <person name="Mannhaupt G."/>
            <person name="Wong P."/>
            <person name="Gueldener U."/>
            <person name="Muensterkoetter M."/>
            <person name="Moore R."/>
            <person name="Kahmann R."/>
            <person name="Bakkeren G."/>
            <person name="Schirawski J."/>
        </authorList>
    </citation>
    <scope>NUCLEOTIDE SEQUENCE [LARGE SCALE GENOMIC DNA]</scope>
    <source>
        <strain evidence="2">Uh4875-4</strain>
    </source>
</reference>
<evidence type="ECO:0000313" key="1">
    <source>
        <dbReference type="EMBL" id="CCF50008.1"/>
    </source>
</evidence>
<name>I2FSW5_USTHO</name>
<proteinExistence type="predicted"/>
<evidence type="ECO:0000313" key="2">
    <source>
        <dbReference type="Proteomes" id="UP000006174"/>
    </source>
</evidence>
<organism evidence="1 2">
    <name type="scientific">Ustilago hordei</name>
    <name type="common">Barley covered smut fungus</name>
    <dbReference type="NCBI Taxonomy" id="120017"/>
    <lineage>
        <taxon>Eukaryota</taxon>
        <taxon>Fungi</taxon>
        <taxon>Dikarya</taxon>
        <taxon>Basidiomycota</taxon>
        <taxon>Ustilaginomycotina</taxon>
        <taxon>Ustilaginomycetes</taxon>
        <taxon>Ustilaginales</taxon>
        <taxon>Ustilaginaceae</taxon>
        <taxon>Ustilago</taxon>
    </lineage>
</organism>
<keyword evidence="2" id="KW-1185">Reference proteome</keyword>
<dbReference type="Proteomes" id="UP000006174">
    <property type="component" value="Unassembled WGS sequence"/>
</dbReference>
<gene>
    <name evidence="1" type="ORF">UHOR_14143</name>
</gene>
<protein>
    <submittedName>
        <fullName evidence="1">Uncharacterized protein</fullName>
    </submittedName>
</protein>